<dbReference type="Proteomes" id="UP001146120">
    <property type="component" value="Unassembled WGS sequence"/>
</dbReference>
<feature type="signal peptide" evidence="1">
    <location>
        <begin position="1"/>
        <end position="19"/>
    </location>
</feature>
<keyword evidence="1" id="KW-0732">Signal</keyword>
<keyword evidence="4" id="KW-1185">Reference proteome</keyword>
<proteinExistence type="predicted"/>
<reference evidence="2" key="2">
    <citation type="journal article" date="2023" name="Microbiol Resour">
        <title>Decontamination and Annotation of the Draft Genome Sequence of the Oomycete Lagenidium giganteum ARSEF 373.</title>
        <authorList>
            <person name="Morgan W.R."/>
            <person name="Tartar A."/>
        </authorList>
    </citation>
    <scope>NUCLEOTIDE SEQUENCE</scope>
    <source>
        <strain evidence="2">ARSEF 373</strain>
    </source>
</reference>
<sequence>MAFTKTAVVALAALSCIAAQEEVITGGWQNAEVTEENTQLLATALGNKAFYAPQISKPLCLKHVISVKSQVVSGTNYLFTAVACPVKEVVKGGKCVDVNCRAFPFEVSVYSQPWTNTLKVNNISPLE</sequence>
<comment type="caution">
    <text evidence="2">The sequence shown here is derived from an EMBL/GenBank/DDBJ whole genome shotgun (WGS) entry which is preliminary data.</text>
</comment>
<evidence type="ECO:0000313" key="3">
    <source>
        <dbReference type="EMBL" id="DBA04834.1"/>
    </source>
</evidence>
<evidence type="ECO:0000256" key="1">
    <source>
        <dbReference type="SAM" id="SignalP"/>
    </source>
</evidence>
<dbReference type="EMBL" id="DAKRPA010000005">
    <property type="protein sequence ID" value="DBA04807.1"/>
    <property type="molecule type" value="Genomic_DNA"/>
</dbReference>
<accession>A0AAV2ZDM6</accession>
<dbReference type="GO" id="GO:0004869">
    <property type="term" value="F:cysteine-type endopeptidase inhibitor activity"/>
    <property type="evidence" value="ECO:0007669"/>
    <property type="project" value="InterPro"/>
</dbReference>
<protein>
    <submittedName>
        <fullName evidence="2">Uncharacterized protein</fullName>
    </submittedName>
</protein>
<evidence type="ECO:0000313" key="4">
    <source>
        <dbReference type="Proteomes" id="UP001146120"/>
    </source>
</evidence>
<evidence type="ECO:0000313" key="2">
    <source>
        <dbReference type="EMBL" id="DBA04807.1"/>
    </source>
</evidence>
<dbReference type="PROSITE" id="PS51257">
    <property type="entry name" value="PROKAR_LIPOPROTEIN"/>
    <property type="match status" value="1"/>
</dbReference>
<gene>
    <name evidence="2" type="ORF">N0F65_004444</name>
    <name evidence="3" type="ORF">N0F65_004471</name>
</gene>
<dbReference type="AlphaFoldDB" id="A0AAV2ZDM6"/>
<organism evidence="2 4">
    <name type="scientific">Lagenidium giganteum</name>
    <dbReference type="NCBI Taxonomy" id="4803"/>
    <lineage>
        <taxon>Eukaryota</taxon>
        <taxon>Sar</taxon>
        <taxon>Stramenopiles</taxon>
        <taxon>Oomycota</taxon>
        <taxon>Peronosporomycetes</taxon>
        <taxon>Pythiales</taxon>
        <taxon>Pythiaceae</taxon>
    </lineage>
</organism>
<reference evidence="2" key="1">
    <citation type="submission" date="2022-11" db="EMBL/GenBank/DDBJ databases">
        <authorList>
            <person name="Morgan W.R."/>
            <person name="Tartar A."/>
        </authorList>
    </citation>
    <scope>NUCLEOTIDE SEQUENCE</scope>
    <source>
        <strain evidence="2">ARSEF 373</strain>
    </source>
</reference>
<dbReference type="InterPro" id="IPR000010">
    <property type="entry name" value="Cystatin_dom"/>
</dbReference>
<dbReference type="EMBL" id="DAKRPA010000005">
    <property type="protein sequence ID" value="DBA04834.1"/>
    <property type="molecule type" value="Genomic_DNA"/>
</dbReference>
<dbReference type="SUPFAM" id="SSF54403">
    <property type="entry name" value="Cystatin/monellin"/>
    <property type="match status" value="1"/>
</dbReference>
<dbReference type="Gene3D" id="3.10.450.10">
    <property type="match status" value="1"/>
</dbReference>
<name>A0AAV2ZDM6_9STRA</name>
<dbReference type="InterPro" id="IPR046350">
    <property type="entry name" value="Cystatin_sf"/>
</dbReference>
<feature type="chain" id="PRO_5044714389" evidence="1">
    <location>
        <begin position="20"/>
        <end position="127"/>
    </location>
</feature>
<dbReference type="CDD" id="cd00042">
    <property type="entry name" value="CY"/>
    <property type="match status" value="1"/>
</dbReference>